<protein>
    <recommendedName>
        <fullName evidence="1">RNA-dependent RNA polymerase</fullName>
        <ecNumber evidence="1">2.7.7.48</ecNumber>
    </recommendedName>
</protein>
<evidence type="ECO:0000256" key="1">
    <source>
        <dbReference type="RuleBase" id="RU363098"/>
    </source>
</evidence>
<feature type="region of interest" description="Disordered" evidence="2">
    <location>
        <begin position="1"/>
        <end position="47"/>
    </location>
</feature>
<comment type="catalytic activity">
    <reaction evidence="1">
        <text>RNA(n) + a ribonucleoside 5'-triphosphate = RNA(n+1) + diphosphate</text>
        <dbReference type="Rhea" id="RHEA:21248"/>
        <dbReference type="Rhea" id="RHEA-COMP:14527"/>
        <dbReference type="Rhea" id="RHEA-COMP:17342"/>
        <dbReference type="ChEBI" id="CHEBI:33019"/>
        <dbReference type="ChEBI" id="CHEBI:61557"/>
        <dbReference type="ChEBI" id="CHEBI:140395"/>
        <dbReference type="EC" id="2.7.7.48"/>
    </reaction>
</comment>
<dbReference type="InterPro" id="IPR057297">
    <property type="entry name" value="RDR6-like_2nd"/>
</dbReference>
<keyword evidence="1" id="KW-0548">Nucleotidyltransferase</keyword>
<dbReference type="InterPro" id="IPR057298">
    <property type="entry name" value="RDR6-like_RBD"/>
</dbReference>
<dbReference type="PANTHER" id="PTHR23079">
    <property type="entry name" value="RNA-DEPENDENT RNA POLYMERASE"/>
    <property type="match status" value="1"/>
</dbReference>
<dbReference type="STRING" id="4540.A0A3L6PLT7"/>
<dbReference type="GO" id="GO:0003968">
    <property type="term" value="F:RNA-directed RNA polymerase activity"/>
    <property type="evidence" value="ECO:0007669"/>
    <property type="project" value="UniProtKB-KW"/>
</dbReference>
<dbReference type="Pfam" id="PF24572">
    <property type="entry name" value="RBD_RDR6"/>
    <property type="match status" value="1"/>
</dbReference>
<comment type="similarity">
    <text evidence="1">Belongs to the RdRP family.</text>
</comment>
<feature type="domain" description="RNA-dependent RNA polymerase 6-like RNA-binding" evidence="4">
    <location>
        <begin position="45"/>
        <end position="83"/>
    </location>
</feature>
<feature type="domain" description="RNA-dependent RNA polymerase 6-like second" evidence="5">
    <location>
        <begin position="116"/>
        <end position="271"/>
    </location>
</feature>
<comment type="function">
    <text evidence="1">Probably involved in the RNA silencing pathway and required for the generation of small interfering RNAs (siRNAs).</text>
</comment>
<feature type="compositionally biased region" description="Basic and acidic residues" evidence="2">
    <location>
        <begin position="25"/>
        <end position="35"/>
    </location>
</feature>
<evidence type="ECO:0000313" key="7">
    <source>
        <dbReference type="EMBL" id="RLM60831.1"/>
    </source>
</evidence>
<feature type="domain" description="RDRP core" evidence="3">
    <location>
        <begin position="403"/>
        <end position="563"/>
    </location>
</feature>
<evidence type="ECO:0000259" key="6">
    <source>
        <dbReference type="Pfam" id="PF26252"/>
    </source>
</evidence>
<gene>
    <name evidence="7" type="ORF">C2845_PM14G05220</name>
</gene>
<evidence type="ECO:0000256" key="2">
    <source>
        <dbReference type="SAM" id="MobiDB-lite"/>
    </source>
</evidence>
<dbReference type="Pfam" id="PF26252">
    <property type="entry name" value="RdRP_helical"/>
    <property type="match status" value="1"/>
</dbReference>
<keyword evidence="1" id="KW-0694">RNA-binding</keyword>
<feature type="domain" description="RDRP helical" evidence="6">
    <location>
        <begin position="299"/>
        <end position="382"/>
    </location>
</feature>
<dbReference type="EC" id="2.7.7.48" evidence="1"/>
<dbReference type="GO" id="GO:0030422">
    <property type="term" value="P:siRNA processing"/>
    <property type="evidence" value="ECO:0007669"/>
    <property type="project" value="TreeGrafter"/>
</dbReference>
<evidence type="ECO:0000259" key="4">
    <source>
        <dbReference type="Pfam" id="PF24572"/>
    </source>
</evidence>
<dbReference type="InterPro" id="IPR058751">
    <property type="entry name" value="RDRP_helical"/>
</dbReference>
<keyword evidence="1" id="KW-0808">Transferase</keyword>
<dbReference type="GO" id="GO:0003723">
    <property type="term" value="F:RNA binding"/>
    <property type="evidence" value="ECO:0007669"/>
    <property type="project" value="UniProtKB-KW"/>
</dbReference>
<dbReference type="InterPro" id="IPR057596">
    <property type="entry name" value="RDRP_core"/>
</dbReference>
<reference evidence="8" key="1">
    <citation type="journal article" date="2019" name="Nat. Commun.">
        <title>The genome of broomcorn millet.</title>
        <authorList>
            <person name="Zou C."/>
            <person name="Miki D."/>
            <person name="Li D."/>
            <person name="Tang Q."/>
            <person name="Xiao L."/>
            <person name="Rajput S."/>
            <person name="Deng P."/>
            <person name="Jia W."/>
            <person name="Huang R."/>
            <person name="Zhang M."/>
            <person name="Sun Y."/>
            <person name="Hu J."/>
            <person name="Fu X."/>
            <person name="Schnable P.S."/>
            <person name="Li F."/>
            <person name="Zhang H."/>
            <person name="Feng B."/>
            <person name="Zhu X."/>
            <person name="Liu R."/>
            <person name="Schnable J.C."/>
            <person name="Zhu J.-K."/>
            <person name="Zhang H."/>
        </authorList>
    </citation>
    <scope>NUCLEOTIDE SEQUENCE [LARGE SCALE GENOMIC DNA]</scope>
</reference>
<proteinExistence type="inferred from homology"/>
<comment type="caution">
    <text evidence="7">The sequence shown here is derived from an EMBL/GenBank/DDBJ whole genome shotgun (WGS) entry which is preliminary data.</text>
</comment>
<dbReference type="Proteomes" id="UP000275267">
    <property type="component" value="Unassembled WGS sequence"/>
</dbReference>
<dbReference type="GO" id="GO:0031380">
    <property type="term" value="C:nuclear RNA-directed RNA polymerase complex"/>
    <property type="evidence" value="ECO:0007669"/>
    <property type="project" value="TreeGrafter"/>
</dbReference>
<name>A0A3L6PLT7_PANMI</name>
<dbReference type="Pfam" id="PF05183">
    <property type="entry name" value="RdRP"/>
    <property type="match status" value="1"/>
</dbReference>
<dbReference type="OrthoDB" id="1717667at2759"/>
<evidence type="ECO:0000313" key="8">
    <source>
        <dbReference type="Proteomes" id="UP000275267"/>
    </source>
</evidence>
<dbReference type="InterPro" id="IPR007855">
    <property type="entry name" value="RDRP"/>
</dbReference>
<dbReference type="PANTHER" id="PTHR23079:SF24">
    <property type="entry name" value="RNA-DEPENDENT RNA POLYMERASE"/>
    <property type="match status" value="1"/>
</dbReference>
<keyword evidence="1" id="KW-0943">RNA-mediated gene silencing</keyword>
<organism evidence="7 8">
    <name type="scientific">Panicum miliaceum</name>
    <name type="common">Proso millet</name>
    <name type="synonym">Broomcorn millet</name>
    <dbReference type="NCBI Taxonomy" id="4540"/>
    <lineage>
        <taxon>Eukaryota</taxon>
        <taxon>Viridiplantae</taxon>
        <taxon>Streptophyta</taxon>
        <taxon>Embryophyta</taxon>
        <taxon>Tracheophyta</taxon>
        <taxon>Spermatophyta</taxon>
        <taxon>Magnoliopsida</taxon>
        <taxon>Liliopsida</taxon>
        <taxon>Poales</taxon>
        <taxon>Poaceae</taxon>
        <taxon>PACMAD clade</taxon>
        <taxon>Panicoideae</taxon>
        <taxon>Panicodae</taxon>
        <taxon>Paniceae</taxon>
        <taxon>Panicinae</taxon>
        <taxon>Panicum</taxon>
        <taxon>Panicum sect. Panicum</taxon>
    </lineage>
</organism>
<evidence type="ECO:0000259" key="5">
    <source>
        <dbReference type="Pfam" id="PF24577"/>
    </source>
</evidence>
<sequence>MATDSHLRRGSPSPREQHHRKRRRPADDDRREELRFPAAEGSPREPVAAATQVTLRGFDDRLSARDLADRLEAAAGTVLRCRLCGGGGRMHPSDVISSSLRAARRRRRGDTKPMFFPDSRVEAGDLVAPDTFLAAWRGADDPACTSALDFVLLFARDAAFVSPAGAAVLLCCDVKLEFPVADIVQALAFMDDDSLLLQLSAVPLLYYRTAGDDVHGPVPFDLIDDDDDPWIRTTDVTPSGAIGWCRAYRVSFRTRFWPTMKAALEYMKGQGVMVEILDTRWRGLTVRDEPEFGMPMQDMFFSVQRAVGLSFPVLYLVNAVVHSGVVNQHQLTADFFGLLRRECDAVNVAALTKLLGGKFQEFDVCPRLKNAQDWAARKPKLLRLHSSRKDGADYNAEMRRLVITPTRAYCMPPQLERSNRVIRHYHHVADRFLRVTFMDEGKQRLNTSTMNLYAAPIVRDMMPNLFQQKTTVYRRVQTILTKGFHMCGRKYSFLAFSPNQLRSRSAWFFAEDGITMIASIREWMGQFPSNNIAKHAARMGQCFTSTYPTVTIQRDEMEFLQDVNHN</sequence>
<keyword evidence="1" id="KW-0696">RNA-directed RNA polymerase</keyword>
<accession>A0A3L6PLT7</accession>
<evidence type="ECO:0000259" key="3">
    <source>
        <dbReference type="Pfam" id="PF05183"/>
    </source>
</evidence>
<dbReference type="EMBL" id="PQIB02000016">
    <property type="protein sequence ID" value="RLM60831.1"/>
    <property type="molecule type" value="Genomic_DNA"/>
</dbReference>
<dbReference type="Pfam" id="PF24577">
    <property type="entry name" value="RDR6_2nd"/>
    <property type="match status" value="1"/>
</dbReference>
<dbReference type="AlphaFoldDB" id="A0A3L6PLT7"/>
<keyword evidence="8" id="KW-1185">Reference proteome</keyword>